<comment type="subcellular location">
    <subcellularLocation>
        <location evidence="3">Nucleus</location>
    </subcellularLocation>
</comment>
<comment type="caution">
    <text evidence="5">The sequence shown here is derived from an EMBL/GenBank/DDBJ whole genome shotgun (WGS) entry which is preliminary data.</text>
</comment>
<name>A0AAW1U4S1_9CUCU</name>
<dbReference type="Pfam" id="PF00178">
    <property type="entry name" value="Ets"/>
    <property type="match status" value="1"/>
</dbReference>
<keyword evidence="2 3" id="KW-0238">DNA-binding</keyword>
<dbReference type="InterPro" id="IPR000418">
    <property type="entry name" value="Ets_dom"/>
</dbReference>
<dbReference type="AlphaFoldDB" id="A0AAW1U4S1"/>
<dbReference type="InterPro" id="IPR013761">
    <property type="entry name" value="SAM/pointed_sf"/>
</dbReference>
<evidence type="ECO:0000313" key="6">
    <source>
        <dbReference type="Proteomes" id="UP001431783"/>
    </source>
</evidence>
<keyword evidence="6" id="KW-1185">Reference proteome</keyword>
<proteinExistence type="inferred from homology"/>
<gene>
    <name evidence="5" type="ORF">WA026_009364</name>
</gene>
<dbReference type="PRINTS" id="PR00454">
    <property type="entry name" value="ETSDOMAIN"/>
</dbReference>
<dbReference type="Proteomes" id="UP001431783">
    <property type="component" value="Unassembled WGS sequence"/>
</dbReference>
<evidence type="ECO:0000256" key="3">
    <source>
        <dbReference type="RuleBase" id="RU004019"/>
    </source>
</evidence>
<protein>
    <recommendedName>
        <fullName evidence="4">ETS domain-containing protein</fullName>
    </recommendedName>
</protein>
<dbReference type="SMART" id="SM00413">
    <property type="entry name" value="ETS"/>
    <property type="match status" value="1"/>
</dbReference>
<evidence type="ECO:0000259" key="4">
    <source>
        <dbReference type="PROSITE" id="PS50061"/>
    </source>
</evidence>
<dbReference type="InterPro" id="IPR036390">
    <property type="entry name" value="WH_DNA-bd_sf"/>
</dbReference>
<sequence length="318" mass="37723">MYSLMTGNNYYEADTNSFENYFYYNEDFQSNMNNDWSYLGEMGGPYMPKSLKPDNIPEWITHVEHMNLLNENITNDKPTYVDNIDTSIQKTWQGKPMTEWTNDEVLDFINSELLLECYETSPERLQRFRCISGYIFQQLTEEHCKELSASKDVGELIYRAKNLYLAQQISGNRLENCSNHWNTENNCIISYPVKIEDDTMPRRRPGRPRSVTTMRRKTQKRSEKLWEFIINLLKNSKTCPDLIKWEDFEEGTFKFVQSEKVAQLWGARKMNGNMNYEKFSRALRYYYKSKILQAVPGKRLVYKFGPQAKGWRIATPLY</sequence>
<dbReference type="PANTHER" id="PTHR11849">
    <property type="entry name" value="ETS"/>
    <property type="match status" value="1"/>
</dbReference>
<dbReference type="InterPro" id="IPR036388">
    <property type="entry name" value="WH-like_DNA-bd_sf"/>
</dbReference>
<organism evidence="5 6">
    <name type="scientific">Henosepilachna vigintioctopunctata</name>
    <dbReference type="NCBI Taxonomy" id="420089"/>
    <lineage>
        <taxon>Eukaryota</taxon>
        <taxon>Metazoa</taxon>
        <taxon>Ecdysozoa</taxon>
        <taxon>Arthropoda</taxon>
        <taxon>Hexapoda</taxon>
        <taxon>Insecta</taxon>
        <taxon>Pterygota</taxon>
        <taxon>Neoptera</taxon>
        <taxon>Endopterygota</taxon>
        <taxon>Coleoptera</taxon>
        <taxon>Polyphaga</taxon>
        <taxon>Cucujiformia</taxon>
        <taxon>Coccinelloidea</taxon>
        <taxon>Coccinellidae</taxon>
        <taxon>Epilachninae</taxon>
        <taxon>Epilachnini</taxon>
        <taxon>Henosepilachna</taxon>
    </lineage>
</organism>
<keyword evidence="3" id="KW-0539">Nucleus</keyword>
<dbReference type="SUPFAM" id="SSF47769">
    <property type="entry name" value="SAM/Pointed domain"/>
    <property type="match status" value="1"/>
</dbReference>
<dbReference type="Gene3D" id="1.10.10.10">
    <property type="entry name" value="Winged helix-like DNA-binding domain superfamily/Winged helix DNA-binding domain"/>
    <property type="match status" value="1"/>
</dbReference>
<dbReference type="GO" id="GO:0000981">
    <property type="term" value="F:DNA-binding transcription factor activity, RNA polymerase II-specific"/>
    <property type="evidence" value="ECO:0007669"/>
    <property type="project" value="TreeGrafter"/>
</dbReference>
<dbReference type="PROSITE" id="PS50061">
    <property type="entry name" value="ETS_DOMAIN_3"/>
    <property type="match status" value="1"/>
</dbReference>
<dbReference type="EMBL" id="JARQZJ010000034">
    <property type="protein sequence ID" value="KAK9875556.1"/>
    <property type="molecule type" value="Genomic_DNA"/>
</dbReference>
<evidence type="ECO:0000313" key="5">
    <source>
        <dbReference type="EMBL" id="KAK9875556.1"/>
    </source>
</evidence>
<evidence type="ECO:0000256" key="2">
    <source>
        <dbReference type="ARBA" id="ARBA00023125"/>
    </source>
</evidence>
<dbReference type="PANTHER" id="PTHR11849:SF190">
    <property type="entry name" value="ETS-DOMAIN PROTEIN"/>
    <property type="match status" value="1"/>
</dbReference>
<dbReference type="SUPFAM" id="SSF46785">
    <property type="entry name" value="Winged helix' DNA-binding domain"/>
    <property type="match status" value="1"/>
</dbReference>
<dbReference type="FunFam" id="1.10.10.10:FF:001336">
    <property type="entry name" value="Epithelium specific ets factor 3, ese3, putative"/>
    <property type="match status" value="1"/>
</dbReference>
<comment type="similarity">
    <text evidence="1 3">Belongs to the ETS family.</text>
</comment>
<evidence type="ECO:0000256" key="1">
    <source>
        <dbReference type="ARBA" id="ARBA00005562"/>
    </source>
</evidence>
<dbReference type="GO" id="GO:0043565">
    <property type="term" value="F:sequence-specific DNA binding"/>
    <property type="evidence" value="ECO:0007669"/>
    <property type="project" value="InterPro"/>
</dbReference>
<accession>A0AAW1U4S1</accession>
<dbReference type="InterPro" id="IPR046328">
    <property type="entry name" value="ETS_fam"/>
</dbReference>
<reference evidence="5 6" key="1">
    <citation type="submission" date="2023-03" db="EMBL/GenBank/DDBJ databases">
        <title>Genome insight into feeding habits of ladybird beetles.</title>
        <authorList>
            <person name="Li H.-S."/>
            <person name="Huang Y.-H."/>
            <person name="Pang H."/>
        </authorList>
    </citation>
    <scope>NUCLEOTIDE SEQUENCE [LARGE SCALE GENOMIC DNA]</scope>
    <source>
        <strain evidence="5">SYSU_2023b</strain>
        <tissue evidence="5">Whole body</tissue>
    </source>
</reference>
<dbReference type="GO" id="GO:0030154">
    <property type="term" value="P:cell differentiation"/>
    <property type="evidence" value="ECO:0007669"/>
    <property type="project" value="TreeGrafter"/>
</dbReference>
<feature type="domain" description="ETS" evidence="4">
    <location>
        <begin position="223"/>
        <end position="305"/>
    </location>
</feature>
<dbReference type="GO" id="GO:0005634">
    <property type="term" value="C:nucleus"/>
    <property type="evidence" value="ECO:0007669"/>
    <property type="project" value="UniProtKB-SubCell"/>
</dbReference>